<feature type="non-terminal residue" evidence="1">
    <location>
        <position position="256"/>
    </location>
</feature>
<name>A0A813AAN0_9DINO</name>
<proteinExistence type="predicted"/>
<reference evidence="1" key="1">
    <citation type="submission" date="2021-02" db="EMBL/GenBank/DDBJ databases">
        <authorList>
            <person name="Dougan E. K."/>
            <person name="Rhodes N."/>
            <person name="Thang M."/>
            <person name="Chan C."/>
        </authorList>
    </citation>
    <scope>NUCLEOTIDE SEQUENCE</scope>
</reference>
<comment type="caution">
    <text evidence="1">The sequence shown here is derived from an EMBL/GenBank/DDBJ whole genome shotgun (WGS) entry which is preliminary data.</text>
</comment>
<dbReference type="EMBL" id="CAJNJA010056383">
    <property type="protein sequence ID" value="CAE7858568.1"/>
    <property type="molecule type" value="Genomic_DNA"/>
</dbReference>
<dbReference type="Proteomes" id="UP000601435">
    <property type="component" value="Unassembled WGS sequence"/>
</dbReference>
<evidence type="ECO:0000313" key="1">
    <source>
        <dbReference type="EMBL" id="CAE7858568.1"/>
    </source>
</evidence>
<accession>A0A813AAN0</accession>
<sequence>AWSAPVVEVLSTTCVAVRFQGVNVCGNSLTKTDDCAGKNQHRKQASLAYSGKQAQQLRKRKDRERRLKTSPMPSNPALEIAAVEELQKLGFLNSLQSVVLNLVHVYVRCVDNDCRRRVNLLTLQSWLPTCVRLGRKTTPSKLLMLIRSWVATGLGRAPSAYNLARAAGMTFKPVKAILQCLQDLESAAGRRLNDSLTLRGTVEVDATSLRCVRVYKSTKRFATPVRTWLAKHPHAPVPKYWLLHYRLVGAVQRSDN</sequence>
<evidence type="ECO:0000313" key="2">
    <source>
        <dbReference type="Proteomes" id="UP000601435"/>
    </source>
</evidence>
<gene>
    <name evidence="1" type="ORF">SNEC2469_LOCUS27082</name>
</gene>
<protein>
    <submittedName>
        <fullName evidence="1">Uncharacterized protein</fullName>
    </submittedName>
</protein>
<dbReference type="OrthoDB" id="438089at2759"/>
<organism evidence="1 2">
    <name type="scientific">Symbiodinium necroappetens</name>
    <dbReference type="NCBI Taxonomy" id="1628268"/>
    <lineage>
        <taxon>Eukaryota</taxon>
        <taxon>Sar</taxon>
        <taxon>Alveolata</taxon>
        <taxon>Dinophyceae</taxon>
        <taxon>Suessiales</taxon>
        <taxon>Symbiodiniaceae</taxon>
        <taxon>Symbiodinium</taxon>
    </lineage>
</organism>
<dbReference type="AlphaFoldDB" id="A0A813AAN0"/>
<keyword evidence="2" id="KW-1185">Reference proteome</keyword>
<feature type="non-terminal residue" evidence="1">
    <location>
        <position position="1"/>
    </location>
</feature>